<dbReference type="AlphaFoldDB" id="A0A8D9E9D9"/>
<proteinExistence type="predicted"/>
<evidence type="ECO:0000313" key="2">
    <source>
        <dbReference type="EMBL" id="CAG6745257.1"/>
    </source>
</evidence>
<name>A0A8D9E9D9_9HEMI</name>
<protein>
    <submittedName>
        <fullName evidence="2">Uncharacterized protein</fullName>
    </submittedName>
</protein>
<keyword evidence="1" id="KW-1133">Transmembrane helix</keyword>
<organism evidence="2">
    <name type="scientific">Cacopsylla melanoneura</name>
    <dbReference type="NCBI Taxonomy" id="428564"/>
    <lineage>
        <taxon>Eukaryota</taxon>
        <taxon>Metazoa</taxon>
        <taxon>Ecdysozoa</taxon>
        <taxon>Arthropoda</taxon>
        <taxon>Hexapoda</taxon>
        <taxon>Insecta</taxon>
        <taxon>Pterygota</taxon>
        <taxon>Neoptera</taxon>
        <taxon>Paraneoptera</taxon>
        <taxon>Hemiptera</taxon>
        <taxon>Sternorrhyncha</taxon>
        <taxon>Psylloidea</taxon>
        <taxon>Psyllidae</taxon>
        <taxon>Psyllinae</taxon>
        <taxon>Cacopsylla</taxon>
    </lineage>
</organism>
<evidence type="ECO:0000256" key="1">
    <source>
        <dbReference type="SAM" id="Phobius"/>
    </source>
</evidence>
<accession>A0A8D9E9D9</accession>
<feature type="transmembrane region" description="Helical" evidence="1">
    <location>
        <begin position="20"/>
        <end position="47"/>
    </location>
</feature>
<reference evidence="2" key="1">
    <citation type="submission" date="2021-05" db="EMBL/GenBank/DDBJ databases">
        <authorList>
            <person name="Alioto T."/>
            <person name="Alioto T."/>
            <person name="Gomez Garrido J."/>
        </authorList>
    </citation>
    <scope>NUCLEOTIDE SEQUENCE</scope>
</reference>
<keyword evidence="1" id="KW-0472">Membrane</keyword>
<dbReference type="EMBL" id="HBUF01488812">
    <property type="protein sequence ID" value="CAG6745257.1"/>
    <property type="molecule type" value="Transcribed_RNA"/>
</dbReference>
<sequence length="100" mass="11666">MGIFVDISSLFPRDLPFSPFLFFLSYIAFLYVLFFNNNSLCISYFIISPFPSLSSLVLFPTYFSSSLVLFTTYFSSFSFSYTQKRRDKEVERTYLSLSIA</sequence>
<keyword evidence="1" id="KW-0812">Transmembrane</keyword>